<dbReference type="SUPFAM" id="SSF51905">
    <property type="entry name" value="FAD/NAD(P)-binding domain"/>
    <property type="match status" value="1"/>
</dbReference>
<dbReference type="Gene3D" id="3.20.20.70">
    <property type="entry name" value="Aldolase class I"/>
    <property type="match status" value="1"/>
</dbReference>
<evidence type="ECO:0000256" key="4">
    <source>
        <dbReference type="ARBA" id="ARBA00022630"/>
    </source>
</evidence>
<sequence length="691" mass="74785">MSDLSDVRAPAAAQAPLLSKLFSPIDVNGLRLENRTMMSSIHLNLEEFDDQFERMARFYALRAEEGVGIIVTSGCSPDGPGQFALHGFSLKADDEIAPHRLITQAVHAKGGRIALQIIHFGREAVHGNLVSSSPLKLASSIFKPREMSHEEILALVDDYADCAARAIAAGYDAIELIFSQGFLVHQFLASGTNLRTDSWGGDFANRSRLAVLIAQRVRERVGPDYPVIYRIPCMDLFEGGMTADEALELIGLLKPYGIDLLSVSIGWHDSHTPTIAMVAPRAAFASATRLVRKRYPDLKLCVSNRINDPRVAENLLIDGEADMVAMARPFLADAALVSKARRNAFDEINPCIACNQNCLDYVFAGQPVGCSVNPEAVLPGEGHYPPLAQPLHVAVVGGGIAGMGAALFLARRGARVDLFEESHALGGQLKLAMQVPDKSEFHGTVRYYTQALYEAGVQVHLGTRFGAERLADGRYQHVVLASGCLPRKPDAIPGADAPHVLQYTDVLEKGCPVAYPVAIIGGGGVACDVAKFLVKRRTEQRDAAHAYLRAYNSDGSLAQYLDADTTPAAEVTMLQRSSRKFAMRLGRTTRWIQMGQMERLNIGMRNKLELLSIEPDGVRILDKRTKQEELVPARTVVLAAGHVPRTELVDALAAAGVPYSVIGAADTEGDVSRATNLSSAMGQAYQLAMAL</sequence>
<dbReference type="Gene3D" id="3.50.50.60">
    <property type="entry name" value="FAD/NAD(P)-binding domain"/>
    <property type="match status" value="1"/>
</dbReference>
<gene>
    <name evidence="12" type="ORF">GJ700_28660</name>
</gene>
<keyword evidence="13" id="KW-1185">Reference proteome</keyword>
<feature type="domain" description="FAD/NAD(P)-binding" evidence="11">
    <location>
        <begin position="392"/>
        <end position="659"/>
    </location>
</feature>
<evidence type="ECO:0000256" key="3">
    <source>
        <dbReference type="ARBA" id="ARBA00011048"/>
    </source>
</evidence>
<accession>A0A7X2ITA2</accession>
<name>A0A7X2ITA2_9BURK</name>
<comment type="cofactor">
    <cofactor evidence="2">
        <name>[4Fe-4S] cluster</name>
        <dbReference type="ChEBI" id="CHEBI:49883"/>
    </cofactor>
</comment>
<keyword evidence="9" id="KW-0411">Iron-sulfur</keyword>
<dbReference type="InterPro" id="IPR013785">
    <property type="entry name" value="Aldolase_TIM"/>
</dbReference>
<evidence type="ECO:0000313" key="12">
    <source>
        <dbReference type="EMBL" id="MRV75696.1"/>
    </source>
</evidence>
<evidence type="ECO:0000256" key="6">
    <source>
        <dbReference type="ARBA" id="ARBA00022723"/>
    </source>
</evidence>
<dbReference type="Proteomes" id="UP000446768">
    <property type="component" value="Unassembled WGS sequence"/>
</dbReference>
<reference evidence="12 13" key="1">
    <citation type="submission" date="2019-11" db="EMBL/GenBank/DDBJ databases">
        <title>Novel species isolated from a subtropical stream in China.</title>
        <authorList>
            <person name="Lu H."/>
        </authorList>
    </citation>
    <scope>NUCLEOTIDE SEQUENCE [LARGE SCALE GENOMIC DNA]</scope>
    <source>
        <strain evidence="12 13">FT92W</strain>
    </source>
</reference>
<keyword evidence="5" id="KW-0288">FMN</keyword>
<evidence type="ECO:0000256" key="5">
    <source>
        <dbReference type="ARBA" id="ARBA00022643"/>
    </source>
</evidence>
<evidence type="ECO:0000313" key="13">
    <source>
        <dbReference type="Proteomes" id="UP000446768"/>
    </source>
</evidence>
<dbReference type="GO" id="GO:0016491">
    <property type="term" value="F:oxidoreductase activity"/>
    <property type="evidence" value="ECO:0007669"/>
    <property type="project" value="UniProtKB-KW"/>
</dbReference>
<feature type="domain" description="NADH:flavin oxidoreductase/NADH oxidase N-terminal" evidence="10">
    <location>
        <begin position="20"/>
        <end position="343"/>
    </location>
</feature>
<keyword evidence="6" id="KW-0479">Metal-binding</keyword>
<protein>
    <submittedName>
        <fullName evidence="12">FAD-dependent oxidoreductase</fullName>
    </submittedName>
</protein>
<dbReference type="GO" id="GO:0046872">
    <property type="term" value="F:metal ion binding"/>
    <property type="evidence" value="ECO:0007669"/>
    <property type="project" value="UniProtKB-KW"/>
</dbReference>
<comment type="caution">
    <text evidence="12">The sequence shown here is derived from an EMBL/GenBank/DDBJ whole genome shotgun (WGS) entry which is preliminary data.</text>
</comment>
<proteinExistence type="inferred from homology"/>
<dbReference type="InterPro" id="IPR001155">
    <property type="entry name" value="OxRdtase_FMN_N"/>
</dbReference>
<evidence type="ECO:0000256" key="7">
    <source>
        <dbReference type="ARBA" id="ARBA00023002"/>
    </source>
</evidence>
<dbReference type="CDD" id="cd02930">
    <property type="entry name" value="DCR_FMN"/>
    <property type="match status" value="1"/>
</dbReference>
<keyword evidence="7" id="KW-0560">Oxidoreductase</keyword>
<dbReference type="PRINTS" id="PR00368">
    <property type="entry name" value="FADPNR"/>
</dbReference>
<dbReference type="Gene3D" id="3.40.50.720">
    <property type="entry name" value="NAD(P)-binding Rossmann-like Domain"/>
    <property type="match status" value="1"/>
</dbReference>
<dbReference type="EMBL" id="WKJJ01000022">
    <property type="protein sequence ID" value="MRV75696.1"/>
    <property type="molecule type" value="Genomic_DNA"/>
</dbReference>
<dbReference type="GO" id="GO:0010181">
    <property type="term" value="F:FMN binding"/>
    <property type="evidence" value="ECO:0007669"/>
    <property type="project" value="InterPro"/>
</dbReference>
<keyword evidence="4" id="KW-0285">Flavoprotein</keyword>
<dbReference type="GO" id="GO:0051536">
    <property type="term" value="F:iron-sulfur cluster binding"/>
    <property type="evidence" value="ECO:0007669"/>
    <property type="project" value="UniProtKB-KW"/>
</dbReference>
<evidence type="ECO:0000256" key="1">
    <source>
        <dbReference type="ARBA" id="ARBA00001917"/>
    </source>
</evidence>
<dbReference type="InterPro" id="IPR023753">
    <property type="entry name" value="FAD/NAD-binding_dom"/>
</dbReference>
<dbReference type="Pfam" id="PF00724">
    <property type="entry name" value="Oxidored_FMN"/>
    <property type="match status" value="1"/>
</dbReference>
<comment type="similarity">
    <text evidence="3">In the N-terminal section; belongs to the NADH:flavin oxidoreductase/NADH oxidase family.</text>
</comment>
<evidence type="ECO:0000256" key="2">
    <source>
        <dbReference type="ARBA" id="ARBA00001966"/>
    </source>
</evidence>
<evidence type="ECO:0000259" key="11">
    <source>
        <dbReference type="Pfam" id="PF07992"/>
    </source>
</evidence>
<evidence type="ECO:0000256" key="9">
    <source>
        <dbReference type="ARBA" id="ARBA00023014"/>
    </source>
</evidence>
<evidence type="ECO:0000259" key="10">
    <source>
        <dbReference type="Pfam" id="PF00724"/>
    </source>
</evidence>
<dbReference type="RefSeq" id="WP_154380485.1">
    <property type="nucleotide sequence ID" value="NZ_WKJJ01000022.1"/>
</dbReference>
<dbReference type="PANTHER" id="PTHR42917">
    <property type="entry name" value="2,4-DIENOYL-COA REDUCTASE"/>
    <property type="match status" value="1"/>
</dbReference>
<organism evidence="12 13">
    <name type="scientific">Pseudoduganella rivuli</name>
    <dbReference type="NCBI Taxonomy" id="2666085"/>
    <lineage>
        <taxon>Bacteria</taxon>
        <taxon>Pseudomonadati</taxon>
        <taxon>Pseudomonadota</taxon>
        <taxon>Betaproteobacteria</taxon>
        <taxon>Burkholderiales</taxon>
        <taxon>Oxalobacteraceae</taxon>
        <taxon>Telluria group</taxon>
        <taxon>Pseudoduganella</taxon>
    </lineage>
</organism>
<dbReference type="InterPro" id="IPR036188">
    <property type="entry name" value="FAD/NAD-bd_sf"/>
</dbReference>
<dbReference type="PANTHER" id="PTHR42917:SF2">
    <property type="entry name" value="2,4-DIENOYL-COA REDUCTASE [(2E)-ENOYL-COA-PRODUCING]"/>
    <property type="match status" value="1"/>
</dbReference>
<dbReference type="Pfam" id="PF07992">
    <property type="entry name" value="Pyr_redox_2"/>
    <property type="match status" value="1"/>
</dbReference>
<dbReference type="InterPro" id="IPR051793">
    <property type="entry name" value="NADH:flavin_oxidoreductase"/>
</dbReference>
<dbReference type="PRINTS" id="PR00469">
    <property type="entry name" value="PNDRDTASEII"/>
</dbReference>
<evidence type="ECO:0000256" key="8">
    <source>
        <dbReference type="ARBA" id="ARBA00023004"/>
    </source>
</evidence>
<keyword evidence="8" id="KW-0408">Iron</keyword>
<dbReference type="SUPFAM" id="SSF51395">
    <property type="entry name" value="FMN-linked oxidoreductases"/>
    <property type="match status" value="1"/>
</dbReference>
<dbReference type="AlphaFoldDB" id="A0A7X2ITA2"/>
<comment type="cofactor">
    <cofactor evidence="1">
        <name>FMN</name>
        <dbReference type="ChEBI" id="CHEBI:58210"/>
    </cofactor>
</comment>